<organism evidence="1 2">
    <name type="scientific">Rhizoctonia solani</name>
    <dbReference type="NCBI Taxonomy" id="456999"/>
    <lineage>
        <taxon>Eukaryota</taxon>
        <taxon>Fungi</taxon>
        <taxon>Dikarya</taxon>
        <taxon>Basidiomycota</taxon>
        <taxon>Agaricomycotina</taxon>
        <taxon>Agaricomycetes</taxon>
        <taxon>Cantharellales</taxon>
        <taxon>Ceratobasidiaceae</taxon>
        <taxon>Rhizoctonia</taxon>
    </lineage>
</organism>
<proteinExistence type="predicted"/>
<dbReference type="EMBL" id="CAJMWZ010005342">
    <property type="protein sequence ID" value="CAE6504376.1"/>
    <property type="molecule type" value="Genomic_DNA"/>
</dbReference>
<dbReference type="AlphaFoldDB" id="A0A8H3CXT6"/>
<reference evidence="1" key="1">
    <citation type="submission" date="2021-01" db="EMBL/GenBank/DDBJ databases">
        <authorList>
            <person name="Kaushik A."/>
        </authorList>
    </citation>
    <scope>NUCLEOTIDE SEQUENCE</scope>
    <source>
        <strain evidence="1">Type strain: AG8-Rh-89/</strain>
    </source>
</reference>
<sequence length="128" mass="14914">MGQRSPFSGSDSAPIRTASTDIDNILDELITYVKRFKCPFELDFPTNTEDGLILLNNEKNRPFIDQLRRFDGLRTRLAEIQTHDDEQLEAKRRATNVAIGRALFRMKEHQLKLYHQYTEANVHRPGRI</sequence>
<evidence type="ECO:0000313" key="1">
    <source>
        <dbReference type="EMBL" id="CAE6504376.1"/>
    </source>
</evidence>
<comment type="caution">
    <text evidence="1">The sequence shown here is derived from an EMBL/GenBank/DDBJ whole genome shotgun (WGS) entry which is preliminary data.</text>
</comment>
<name>A0A8H3CXT6_9AGAM</name>
<protein>
    <submittedName>
        <fullName evidence="1">Uncharacterized protein</fullName>
    </submittedName>
</protein>
<accession>A0A8H3CXT6</accession>
<dbReference type="Proteomes" id="UP000663850">
    <property type="component" value="Unassembled WGS sequence"/>
</dbReference>
<evidence type="ECO:0000313" key="2">
    <source>
        <dbReference type="Proteomes" id="UP000663850"/>
    </source>
</evidence>
<gene>
    <name evidence="1" type="ORF">RDB_LOCUS99405</name>
</gene>